<dbReference type="Gene3D" id="2.60.370.10">
    <property type="entry name" value="Ctag/Cox11"/>
    <property type="match status" value="1"/>
</dbReference>
<dbReference type="OrthoDB" id="1704689at2759"/>
<dbReference type="RefSeq" id="XP_022315109.1">
    <property type="nucleotide sequence ID" value="XM_022459401.1"/>
</dbReference>
<dbReference type="AlphaFoldDB" id="A0A8B8CIW6"/>
<keyword evidence="3 8" id="KW-0812">Transmembrane</keyword>
<evidence type="ECO:0000256" key="5">
    <source>
        <dbReference type="ARBA" id="ARBA00023136"/>
    </source>
</evidence>
<evidence type="ECO:0000256" key="3">
    <source>
        <dbReference type="ARBA" id="ARBA00022692"/>
    </source>
</evidence>
<dbReference type="HAMAP" id="MF_00155">
    <property type="entry name" value="CtaG"/>
    <property type="match status" value="1"/>
</dbReference>
<dbReference type="NCBIfam" id="NF003465">
    <property type="entry name" value="PRK05089.1"/>
    <property type="match status" value="1"/>
</dbReference>
<evidence type="ECO:0000313" key="11">
    <source>
        <dbReference type="RefSeq" id="XP_022315109.1"/>
    </source>
</evidence>
<evidence type="ECO:0000256" key="2">
    <source>
        <dbReference type="ARBA" id="ARBA00004243"/>
    </source>
</evidence>
<name>A0A8B8CIW6_CRAVI</name>
<evidence type="ECO:0000313" key="9">
    <source>
        <dbReference type="Proteomes" id="UP000694844"/>
    </source>
</evidence>
<evidence type="ECO:0000256" key="1">
    <source>
        <dbReference type="ARBA" id="ARBA00004007"/>
    </source>
</evidence>
<keyword evidence="5 8" id="KW-0472">Membrane</keyword>
<dbReference type="Proteomes" id="UP000694844">
    <property type="component" value="Chromosome 2"/>
</dbReference>
<evidence type="ECO:0000256" key="4">
    <source>
        <dbReference type="ARBA" id="ARBA00022989"/>
    </source>
</evidence>
<comment type="subcellular location">
    <subcellularLocation>
        <location evidence="2">Mitochondrion inner membrane</location>
        <topology evidence="2">Single-pass membrane protein</topology>
        <orientation evidence="2">Intermembrane side</orientation>
    </subcellularLocation>
</comment>
<dbReference type="FunFam" id="2.60.370.10:FF:000001">
    <property type="entry name" value="COX11 cytochrome c oxidase assembly homolog"/>
    <property type="match status" value="1"/>
</dbReference>
<evidence type="ECO:0000256" key="7">
    <source>
        <dbReference type="ARBA" id="ARBA00068998"/>
    </source>
</evidence>
<dbReference type="InterPro" id="IPR007533">
    <property type="entry name" value="Cyt_c_oxidase_assmbl_CtaG"/>
</dbReference>
<organism evidence="9 11">
    <name type="scientific">Crassostrea virginica</name>
    <name type="common">Eastern oyster</name>
    <dbReference type="NCBI Taxonomy" id="6565"/>
    <lineage>
        <taxon>Eukaryota</taxon>
        <taxon>Metazoa</taxon>
        <taxon>Spiralia</taxon>
        <taxon>Lophotrochozoa</taxon>
        <taxon>Mollusca</taxon>
        <taxon>Bivalvia</taxon>
        <taxon>Autobranchia</taxon>
        <taxon>Pteriomorphia</taxon>
        <taxon>Ostreida</taxon>
        <taxon>Ostreoidea</taxon>
        <taxon>Ostreidae</taxon>
        <taxon>Crassostrea</taxon>
    </lineage>
</organism>
<dbReference type="RefSeq" id="XP_022315108.1">
    <property type="nucleotide sequence ID" value="XM_022459400.1"/>
</dbReference>
<comment type="subunit">
    <text evidence="6">Interacts with CNNM4/ACDP4. Interacts with RANBP2.</text>
</comment>
<evidence type="ECO:0000256" key="8">
    <source>
        <dbReference type="SAM" id="Phobius"/>
    </source>
</evidence>
<comment type="function">
    <text evidence="1">Exerts its effect at some terminal stage of cytochrome c oxidase synthesis, probably by being involved in the insertion of the copper B into subunit I.</text>
</comment>
<dbReference type="PANTHER" id="PTHR21320:SF3">
    <property type="entry name" value="CYTOCHROME C OXIDASE ASSEMBLY PROTEIN COX11, MITOCHONDRIAL-RELATED"/>
    <property type="match status" value="1"/>
</dbReference>
<reference evidence="10 11" key="1">
    <citation type="submission" date="2025-04" db="UniProtKB">
        <authorList>
            <consortium name="RefSeq"/>
        </authorList>
    </citation>
    <scope>IDENTIFICATION</scope>
    <source>
        <tissue evidence="10 11">Whole sample</tissue>
    </source>
</reference>
<keyword evidence="9" id="KW-1185">Reference proteome</keyword>
<dbReference type="GO" id="GO:0005743">
    <property type="term" value="C:mitochondrial inner membrane"/>
    <property type="evidence" value="ECO:0007669"/>
    <property type="project" value="UniProtKB-SubCell"/>
</dbReference>
<dbReference type="Pfam" id="PF04442">
    <property type="entry name" value="CtaG_Cox11"/>
    <property type="match status" value="1"/>
</dbReference>
<protein>
    <recommendedName>
        <fullName evidence="7">Cytochrome c oxidase assembly protein COX11, mitochondrial</fullName>
    </recommendedName>
</protein>
<evidence type="ECO:0000256" key="6">
    <source>
        <dbReference type="ARBA" id="ARBA00063165"/>
    </source>
</evidence>
<proteinExistence type="inferred from homology"/>
<evidence type="ECO:0000313" key="10">
    <source>
        <dbReference type="RefSeq" id="XP_022315108.1"/>
    </source>
</evidence>
<dbReference type="KEGG" id="cvn:111119332"/>
<dbReference type="GeneID" id="111119332"/>
<feature type="transmembrane region" description="Helical" evidence="8">
    <location>
        <begin position="93"/>
        <end position="114"/>
    </location>
</feature>
<gene>
    <name evidence="10 11" type="primary">LOC111119332</name>
</gene>
<sequence length="277" mass="31850">MLLQSGCVLLRQVATSSVRNFPNCWNCVVRIPEGNHFHFFKRSFTSRSFQTNVFSSVSVKFNRHGQKFAILTNCARFRSTNVKSQDGNWKDRLWYSLAVAIFMTGATILSVPLYRVFCQKSGRGGKAVVGDNEKVESMKPQDRLITVKFNADRSAQMQWDFKPQQREIQVRVGETALAFYNAKNPTDKPIIGISTYTIVPWQAGYYFNKIQCFCFEEQRLNPGEEVEMPVFFYLDPDLLDDPRMDNVDDIVLSYTFFSSKDQEVKYPGQQIMPSNAS</sequence>
<dbReference type="SUPFAM" id="SSF110111">
    <property type="entry name" value="Ctag/Cox11"/>
    <property type="match status" value="1"/>
</dbReference>
<dbReference type="GO" id="GO:0005507">
    <property type="term" value="F:copper ion binding"/>
    <property type="evidence" value="ECO:0007669"/>
    <property type="project" value="InterPro"/>
</dbReference>
<dbReference type="PANTHER" id="PTHR21320">
    <property type="entry name" value="CYTOCHROME C OXIDASE ASSEMBLY PROTEIN COX11-RELATED"/>
    <property type="match status" value="1"/>
</dbReference>
<accession>A0A8B8CIW6</accession>
<dbReference type="InterPro" id="IPR023471">
    <property type="entry name" value="CtaG/Cox11_dom_sf"/>
</dbReference>
<keyword evidence="4 8" id="KW-1133">Transmembrane helix</keyword>